<sequence length="69" mass="7791">MCIVDLQPGRQKGKDIVLSKRQTTIKANGATHETKYLVSWVKMKNGTLEVYIKDLEGESCFPCVQLVLH</sequence>
<dbReference type="Proteomes" id="UP000308267">
    <property type="component" value="Unassembled WGS sequence"/>
</dbReference>
<proteinExistence type="predicted"/>
<gene>
    <name evidence="1" type="ORF">CRM22_006044</name>
</gene>
<protein>
    <submittedName>
        <fullName evidence="1">Uncharacterized protein</fullName>
    </submittedName>
</protein>
<keyword evidence="2" id="KW-1185">Reference proteome</keyword>
<name>A0A4S2LU63_OPIFE</name>
<comment type="caution">
    <text evidence="1">The sequence shown here is derived from an EMBL/GenBank/DDBJ whole genome shotgun (WGS) entry which is preliminary data.</text>
</comment>
<evidence type="ECO:0000313" key="2">
    <source>
        <dbReference type="Proteomes" id="UP000308267"/>
    </source>
</evidence>
<evidence type="ECO:0000313" key="1">
    <source>
        <dbReference type="EMBL" id="TGZ65069.1"/>
    </source>
</evidence>
<organism evidence="1 2">
    <name type="scientific">Opisthorchis felineus</name>
    <dbReference type="NCBI Taxonomy" id="147828"/>
    <lineage>
        <taxon>Eukaryota</taxon>
        <taxon>Metazoa</taxon>
        <taxon>Spiralia</taxon>
        <taxon>Lophotrochozoa</taxon>
        <taxon>Platyhelminthes</taxon>
        <taxon>Trematoda</taxon>
        <taxon>Digenea</taxon>
        <taxon>Opisthorchiida</taxon>
        <taxon>Opisthorchiata</taxon>
        <taxon>Opisthorchiidae</taxon>
        <taxon>Opisthorchis</taxon>
    </lineage>
</organism>
<accession>A0A4S2LU63</accession>
<dbReference type="AlphaFoldDB" id="A0A4S2LU63"/>
<dbReference type="EMBL" id="SJOL01006514">
    <property type="protein sequence ID" value="TGZ65069.1"/>
    <property type="molecule type" value="Genomic_DNA"/>
</dbReference>
<reference evidence="1 2" key="1">
    <citation type="journal article" date="2019" name="BMC Genomics">
        <title>New insights from Opisthorchis felineus genome: update on genomics of the epidemiologically important liver flukes.</title>
        <authorList>
            <person name="Ershov N.I."/>
            <person name="Mordvinov V.A."/>
            <person name="Prokhortchouk E.B."/>
            <person name="Pakharukova M.Y."/>
            <person name="Gunbin K.V."/>
            <person name="Ustyantsev K."/>
            <person name="Genaev M.A."/>
            <person name="Blinov A.G."/>
            <person name="Mazur A."/>
            <person name="Boulygina E."/>
            <person name="Tsygankova S."/>
            <person name="Khrameeva E."/>
            <person name="Chekanov N."/>
            <person name="Fan G."/>
            <person name="Xiao A."/>
            <person name="Zhang H."/>
            <person name="Xu X."/>
            <person name="Yang H."/>
            <person name="Solovyev V."/>
            <person name="Lee S.M."/>
            <person name="Liu X."/>
            <person name="Afonnikov D.A."/>
            <person name="Skryabin K.G."/>
        </authorList>
    </citation>
    <scope>NUCLEOTIDE SEQUENCE [LARGE SCALE GENOMIC DNA]</scope>
    <source>
        <strain evidence="1">AK-0245</strain>
        <tissue evidence="1">Whole organism</tissue>
    </source>
</reference>